<dbReference type="eggNOG" id="ENOG502SK4I">
    <property type="taxonomic scope" value="Eukaryota"/>
</dbReference>
<keyword evidence="1" id="KW-0732">Signal</keyword>
<gene>
    <name evidence="2" type="ORF">PIIN_06535</name>
</gene>
<dbReference type="Pfam" id="PF15892">
    <property type="entry name" value="BNR_4"/>
    <property type="match status" value="2"/>
</dbReference>
<dbReference type="InParanoid" id="G4TMQ7"/>
<comment type="caution">
    <text evidence="2">The sequence shown here is derived from an EMBL/GenBank/DDBJ whole genome shotgun (WGS) entry which is preliminary data.</text>
</comment>
<dbReference type="OrthoDB" id="9978204at2759"/>
<dbReference type="HOGENOM" id="CLU_030203_1_0_1"/>
<feature type="signal peptide" evidence="1">
    <location>
        <begin position="1"/>
        <end position="20"/>
    </location>
</feature>
<dbReference type="AlphaFoldDB" id="G4TMQ7"/>
<proteinExistence type="predicted"/>
<reference evidence="2 3" key="1">
    <citation type="journal article" date="2011" name="PLoS Pathog.">
        <title>Endophytic Life Strategies Decoded by Genome and Transcriptome Analyses of the Mutualistic Root Symbiont Piriformospora indica.</title>
        <authorList>
            <person name="Zuccaro A."/>
            <person name="Lahrmann U."/>
            <person name="Guldener U."/>
            <person name="Langen G."/>
            <person name="Pfiffi S."/>
            <person name="Biedenkopf D."/>
            <person name="Wong P."/>
            <person name="Samans B."/>
            <person name="Grimm C."/>
            <person name="Basiewicz M."/>
            <person name="Murat C."/>
            <person name="Martin F."/>
            <person name="Kogel K.H."/>
        </authorList>
    </citation>
    <scope>NUCLEOTIDE SEQUENCE [LARGE SCALE GENOMIC DNA]</scope>
    <source>
        <strain evidence="2 3">DSM 11827</strain>
    </source>
</reference>
<protein>
    <recommendedName>
        <fullName evidence="4">Fucose-specific lectin</fullName>
    </recommendedName>
</protein>
<dbReference type="EMBL" id="CAFZ01000173">
    <property type="protein sequence ID" value="CCA72598.1"/>
    <property type="molecule type" value="Genomic_DNA"/>
</dbReference>
<evidence type="ECO:0000256" key="1">
    <source>
        <dbReference type="SAM" id="SignalP"/>
    </source>
</evidence>
<feature type="chain" id="PRO_5003468934" description="Fucose-specific lectin" evidence="1">
    <location>
        <begin position="21"/>
        <end position="458"/>
    </location>
</feature>
<organism evidence="2 3">
    <name type="scientific">Serendipita indica (strain DSM 11827)</name>
    <name type="common">Root endophyte fungus</name>
    <name type="synonym">Piriformospora indica</name>
    <dbReference type="NCBI Taxonomy" id="1109443"/>
    <lineage>
        <taxon>Eukaryota</taxon>
        <taxon>Fungi</taxon>
        <taxon>Dikarya</taxon>
        <taxon>Basidiomycota</taxon>
        <taxon>Agaricomycotina</taxon>
        <taxon>Agaricomycetes</taxon>
        <taxon>Sebacinales</taxon>
        <taxon>Serendipitaceae</taxon>
        <taxon>Serendipita</taxon>
    </lineage>
</organism>
<accession>G4TMQ7</accession>
<evidence type="ECO:0008006" key="4">
    <source>
        <dbReference type="Google" id="ProtNLM"/>
    </source>
</evidence>
<dbReference type="Proteomes" id="UP000007148">
    <property type="component" value="Unassembled WGS sequence"/>
</dbReference>
<name>G4TMQ7_SERID</name>
<dbReference type="OMA" id="GTWREQN"/>
<evidence type="ECO:0000313" key="3">
    <source>
        <dbReference type="Proteomes" id="UP000007148"/>
    </source>
</evidence>
<sequence length="458" mass="49991">MRLSPRWIMEVLSCSLVAYAASVTVQSNTLLDSSWIYFVSYDGLVNLNSFEISGIITHNGYQYATWYTSSRYAMIGRRQLGANSWSTIQLPHQLSTNDSHDVVVVGVLPKMVGACALRRKRKPLKNCRVHIAMDCHSTKMCYIMSVANLATNPGSMSWTASQFGSLQTTLNGVNLGSSITYPQFVLAANGRLQLSYRVGISGNGQASIAEYNESTWSILGQWSSPTGTYTSTNDVASTARNLYIHGFTYKSGRLHSSGTWREQNTGFLCSSGGLTNHDTIYVYSDDISTTVGTTGTSSLVGIASTGIIVYPLDPNHGLMNQESQDVDTTGLPHVMISYVPGRFGQCVSNYVTDRLWTKSELPYALNSVGCTQLVMDSRDNAWAVLPFVRVAVATKAGGWKDWNLVYDGTTTGLSGFGEVVVDRIRMQAGQDVLSVMYQKSSSGSTPSELRVVEFLLNA</sequence>
<evidence type="ECO:0000313" key="2">
    <source>
        <dbReference type="EMBL" id="CCA72598.1"/>
    </source>
</evidence>
<keyword evidence="3" id="KW-1185">Reference proteome</keyword>